<dbReference type="Proteomes" id="UP001596403">
    <property type="component" value="Unassembled WGS sequence"/>
</dbReference>
<keyword evidence="2" id="KW-1185">Reference proteome</keyword>
<sequence>MQDRANKPYHAAVQRLHDGYLIGVHDMTPFTFFALQSQFAALAVETQIVMSLRLLAMAGALPARPGENNRMVAEKGPAMVKAFSAGTQAMMLGKSPDQVMNASLAPLARKVRQNRKRLMK</sequence>
<dbReference type="EMBL" id="JBHSWA010000001">
    <property type="protein sequence ID" value="MFC6641257.1"/>
    <property type="molecule type" value="Genomic_DNA"/>
</dbReference>
<reference evidence="2" key="1">
    <citation type="journal article" date="2019" name="Int. J. Syst. Evol. Microbiol.">
        <title>The Global Catalogue of Microorganisms (GCM) 10K type strain sequencing project: providing services to taxonomists for standard genome sequencing and annotation.</title>
        <authorList>
            <consortium name="The Broad Institute Genomics Platform"/>
            <consortium name="The Broad Institute Genome Sequencing Center for Infectious Disease"/>
            <person name="Wu L."/>
            <person name="Ma J."/>
        </authorList>
    </citation>
    <scope>NUCLEOTIDE SEQUENCE [LARGE SCALE GENOMIC DNA]</scope>
    <source>
        <strain evidence="2">NBRC 111368</strain>
    </source>
</reference>
<proteinExistence type="predicted"/>
<name>A0ABW1YZ51_9RHOB</name>
<accession>A0ABW1YZ51</accession>
<evidence type="ECO:0000313" key="2">
    <source>
        <dbReference type="Proteomes" id="UP001596403"/>
    </source>
</evidence>
<gene>
    <name evidence="1" type="ORF">ACFQAU_05350</name>
</gene>
<organism evidence="1 2">
    <name type="scientific">Sulfitobacter profundi</name>
    <dbReference type="NCBI Taxonomy" id="2679961"/>
    <lineage>
        <taxon>Bacteria</taxon>
        <taxon>Pseudomonadati</taxon>
        <taxon>Pseudomonadota</taxon>
        <taxon>Alphaproteobacteria</taxon>
        <taxon>Rhodobacterales</taxon>
        <taxon>Roseobacteraceae</taxon>
        <taxon>Sulfitobacter</taxon>
    </lineage>
</organism>
<evidence type="ECO:0000313" key="1">
    <source>
        <dbReference type="EMBL" id="MFC6641257.1"/>
    </source>
</evidence>
<protein>
    <submittedName>
        <fullName evidence="1">Antifreeze protein</fullName>
    </submittedName>
</protein>
<comment type="caution">
    <text evidence="1">The sequence shown here is derived from an EMBL/GenBank/DDBJ whole genome shotgun (WGS) entry which is preliminary data.</text>
</comment>
<dbReference type="RefSeq" id="WP_240791591.1">
    <property type="nucleotide sequence ID" value="NZ_JBHSWA010000001.1"/>
</dbReference>